<dbReference type="InterPro" id="IPR000160">
    <property type="entry name" value="GGDEF_dom"/>
</dbReference>
<feature type="transmembrane region" description="Helical" evidence="4">
    <location>
        <begin position="143"/>
        <end position="160"/>
    </location>
</feature>
<dbReference type="PANTHER" id="PTHR45138:SF9">
    <property type="entry name" value="DIGUANYLATE CYCLASE DGCM-RELATED"/>
    <property type="match status" value="1"/>
</dbReference>
<evidence type="ECO:0000256" key="1">
    <source>
        <dbReference type="ARBA" id="ARBA00001946"/>
    </source>
</evidence>
<evidence type="ECO:0000259" key="5">
    <source>
        <dbReference type="PROSITE" id="PS50887"/>
    </source>
</evidence>
<dbReference type="NCBIfam" id="TIGR00254">
    <property type="entry name" value="GGDEF"/>
    <property type="match status" value="1"/>
</dbReference>
<dbReference type="FunFam" id="3.30.70.270:FF:000001">
    <property type="entry name" value="Diguanylate cyclase domain protein"/>
    <property type="match status" value="1"/>
</dbReference>
<feature type="domain" description="GGDEF" evidence="5">
    <location>
        <begin position="265"/>
        <end position="395"/>
    </location>
</feature>
<keyword evidence="4" id="KW-1133">Transmembrane helix</keyword>
<feature type="transmembrane region" description="Helical" evidence="4">
    <location>
        <begin position="74"/>
        <end position="95"/>
    </location>
</feature>
<dbReference type="AlphaFoldDB" id="A0A432W8Q3"/>
<accession>A0A432W8Q3</accession>
<dbReference type="EMBL" id="PIPL01000001">
    <property type="protein sequence ID" value="RUO26421.1"/>
    <property type="molecule type" value="Genomic_DNA"/>
</dbReference>
<proteinExistence type="predicted"/>
<name>A0A432W8Q3_9GAMM</name>
<reference evidence="6 7" key="1">
    <citation type="journal article" date="2011" name="Front. Microbiol.">
        <title>Genomic signatures of strain selection and enhancement in Bacillus atrophaeus var. globigii, a historical biowarfare simulant.</title>
        <authorList>
            <person name="Gibbons H.S."/>
            <person name="Broomall S.M."/>
            <person name="McNew L.A."/>
            <person name="Daligault H."/>
            <person name="Chapman C."/>
            <person name="Bruce D."/>
            <person name="Karavis M."/>
            <person name="Krepps M."/>
            <person name="McGregor P.A."/>
            <person name="Hong C."/>
            <person name="Park K.H."/>
            <person name="Akmal A."/>
            <person name="Feldman A."/>
            <person name="Lin J.S."/>
            <person name="Chang W.E."/>
            <person name="Higgs B.W."/>
            <person name="Demirev P."/>
            <person name="Lindquist J."/>
            <person name="Liem A."/>
            <person name="Fochler E."/>
            <person name="Read T.D."/>
            <person name="Tapia R."/>
            <person name="Johnson S."/>
            <person name="Bishop-Lilly K.A."/>
            <person name="Detter C."/>
            <person name="Han C."/>
            <person name="Sozhamannan S."/>
            <person name="Rosenzweig C.N."/>
            <person name="Skowronski E.W."/>
        </authorList>
    </citation>
    <scope>NUCLEOTIDE SEQUENCE [LARGE SCALE GENOMIC DNA]</scope>
    <source>
        <strain evidence="6 7">MLST1</strain>
    </source>
</reference>
<protein>
    <recommendedName>
        <fullName evidence="2">diguanylate cyclase</fullName>
        <ecNumber evidence="2">2.7.7.65</ecNumber>
    </recommendedName>
</protein>
<evidence type="ECO:0000313" key="6">
    <source>
        <dbReference type="EMBL" id="RUO26421.1"/>
    </source>
</evidence>
<comment type="caution">
    <text evidence="6">The sequence shown here is derived from an EMBL/GenBank/DDBJ whole genome shotgun (WGS) entry which is preliminary data.</text>
</comment>
<dbReference type="EC" id="2.7.7.65" evidence="2"/>
<dbReference type="InterPro" id="IPR029787">
    <property type="entry name" value="Nucleotide_cyclase"/>
</dbReference>
<organism evidence="6 7">
    <name type="scientific">Aliidiomarina minuta</name>
    <dbReference type="NCBI Taxonomy" id="880057"/>
    <lineage>
        <taxon>Bacteria</taxon>
        <taxon>Pseudomonadati</taxon>
        <taxon>Pseudomonadota</taxon>
        <taxon>Gammaproteobacteria</taxon>
        <taxon>Alteromonadales</taxon>
        <taxon>Idiomarinaceae</taxon>
        <taxon>Aliidiomarina</taxon>
    </lineage>
</organism>
<sequence length="397" mass="44565">MVCRTTFGLQMNIGFFSTFLSLAISLICALYLYSIPKPDRFESRIALQNFIAFYVLAFLATGMFFITVMQNSNAGAFVAGLINSSLILLSCYSLYFGVRSLYTKPVFVLKSPLALAHSVIIGTGLAAWITLTEQTDYAPMRGILYLNICAILFLAVFSFFRYMPRDGKRYRLFLASLITTTLAYLVTLIIDQIAREPIVYGFTFVIAQNLGFVAMFGGIYTLYIFNLIEQREQQALTDPMTGLYNRRVLEEKLGQHVNVLERDKRHMCMIVMDIDLFKTINDSHGHDIGDQVIQRVAQTITDSIRDIDLAIRSGGDEFIIILPAVTLLDAESCAQRIHAKLEDIQVPSENSWVRVAATFGVAGPATDFDSLFKRSDAMLYQAKEAGRNRVMTEIIGI</sequence>
<keyword evidence="4" id="KW-0812">Transmembrane</keyword>
<keyword evidence="7" id="KW-1185">Reference proteome</keyword>
<feature type="transmembrane region" description="Helical" evidence="4">
    <location>
        <begin position="172"/>
        <end position="190"/>
    </location>
</feature>
<dbReference type="SUPFAM" id="SSF55073">
    <property type="entry name" value="Nucleotide cyclase"/>
    <property type="match status" value="1"/>
</dbReference>
<comment type="cofactor">
    <cofactor evidence="1">
        <name>Mg(2+)</name>
        <dbReference type="ChEBI" id="CHEBI:18420"/>
    </cofactor>
</comment>
<dbReference type="PROSITE" id="PS50887">
    <property type="entry name" value="GGDEF"/>
    <property type="match status" value="1"/>
</dbReference>
<dbReference type="InterPro" id="IPR050469">
    <property type="entry name" value="Diguanylate_Cyclase"/>
</dbReference>
<evidence type="ECO:0000313" key="7">
    <source>
        <dbReference type="Proteomes" id="UP000288293"/>
    </source>
</evidence>
<feature type="transmembrane region" description="Helical" evidence="4">
    <location>
        <begin position="45"/>
        <end position="68"/>
    </location>
</feature>
<dbReference type="CDD" id="cd01949">
    <property type="entry name" value="GGDEF"/>
    <property type="match status" value="1"/>
</dbReference>
<dbReference type="GO" id="GO:0052621">
    <property type="term" value="F:diguanylate cyclase activity"/>
    <property type="evidence" value="ECO:0007669"/>
    <property type="project" value="UniProtKB-EC"/>
</dbReference>
<evidence type="ECO:0000256" key="3">
    <source>
        <dbReference type="ARBA" id="ARBA00034247"/>
    </source>
</evidence>
<comment type="catalytic activity">
    <reaction evidence="3">
        <text>2 GTP = 3',3'-c-di-GMP + 2 diphosphate</text>
        <dbReference type="Rhea" id="RHEA:24898"/>
        <dbReference type="ChEBI" id="CHEBI:33019"/>
        <dbReference type="ChEBI" id="CHEBI:37565"/>
        <dbReference type="ChEBI" id="CHEBI:58805"/>
        <dbReference type="EC" id="2.7.7.65"/>
    </reaction>
</comment>
<gene>
    <name evidence="6" type="ORF">CWE09_06860</name>
</gene>
<dbReference type="InterPro" id="IPR043128">
    <property type="entry name" value="Rev_trsase/Diguanyl_cyclase"/>
</dbReference>
<dbReference type="Proteomes" id="UP000288293">
    <property type="component" value="Unassembled WGS sequence"/>
</dbReference>
<dbReference type="Gene3D" id="3.30.70.270">
    <property type="match status" value="1"/>
</dbReference>
<dbReference type="Pfam" id="PF00990">
    <property type="entry name" value="GGDEF"/>
    <property type="match status" value="1"/>
</dbReference>
<evidence type="ECO:0000256" key="2">
    <source>
        <dbReference type="ARBA" id="ARBA00012528"/>
    </source>
</evidence>
<dbReference type="SMART" id="SM00267">
    <property type="entry name" value="GGDEF"/>
    <property type="match status" value="1"/>
</dbReference>
<evidence type="ECO:0000256" key="4">
    <source>
        <dbReference type="SAM" id="Phobius"/>
    </source>
</evidence>
<keyword evidence="4" id="KW-0472">Membrane</keyword>
<feature type="transmembrane region" description="Helical" evidence="4">
    <location>
        <begin position="202"/>
        <end position="225"/>
    </location>
</feature>
<feature type="transmembrane region" description="Helical" evidence="4">
    <location>
        <begin position="12"/>
        <end position="33"/>
    </location>
</feature>
<dbReference type="PANTHER" id="PTHR45138">
    <property type="entry name" value="REGULATORY COMPONENTS OF SENSORY TRANSDUCTION SYSTEM"/>
    <property type="match status" value="1"/>
</dbReference>